<gene>
    <name evidence="7" type="ORF">PC110_g4461</name>
    <name evidence="2" type="ORF">PC113_g7668</name>
    <name evidence="3" type="ORF">PC115_g15704</name>
    <name evidence="4" type="ORF">PC117_g7576</name>
    <name evidence="5" type="ORF">PC118_g6581</name>
    <name evidence="6" type="ORF">PC129_g5420</name>
</gene>
<keyword evidence="8" id="KW-1185">Reference proteome</keyword>
<protein>
    <submittedName>
        <fullName evidence="7">Uncharacterized protein</fullName>
    </submittedName>
</protein>
<evidence type="ECO:0000313" key="3">
    <source>
        <dbReference type="EMBL" id="KAG2902087.1"/>
    </source>
</evidence>
<sequence length="722" mass="81800">MSKHANWDSDGVDGGPSSIDVLLEWLATPGSVEKWLVSAGRKNFVAEEIYVYFLSRGIPHRNRNSITSKLWHFVHQFGEAEEWLKRKGCSHFDVNCKVRRKVLQICPYYCELAPLLRPSWMVRTTRSHTTTLGRNVEIESSDDEFSAVEGRDSAHLPTESERGSRETRTVNPQWDSDAKNGRPSSLDVVLEWLSIPGNARRWSKSSVMRDGSRHKLSAEVYELLLSHDISYRSIKSIKTKLGELNRQLVQAEKWLETRGIRRYSVSVNEKTEREVLRICPHYTKIASLFQSSASRTHGSEAQTTHTTEDSEDQSSDDDSSYFREKVTKASPKRARSEFQTPKAKCKTVKWDSDSIDGGPTSMALLLEWLGSPGNAKRWQKSAGTQGEVRLEMVEDIYQVFVSHGIKHRTIRSIESKLGHLVQQFEEAEKWLKIKGLRHCDTSTNTERAVLRICPNYREIAPLLRCRAPHIASSNTAATVAASEPIYQSSDDEIEDGGDEDLTNSKWDSDGVNGRPSSLNLLLKWIVTPGNAARWQEAARKADGSRLVLAAEIYDLLLTYGITYRTVRGAESKLRALEDQFDKAESWLVSKGIQNTTEVESVVLQLCPVYRKIEPPLRSAQRTAVSPTSCNREIDIRFRPTVQNLAARLSGSKRGRNEHTQQTSAQEMLPVVALEAEPEERRELLKLELQIKRDEAVLVRAKVRKEVLEMGLPRNDVDRLLPL</sequence>
<dbReference type="OrthoDB" id="94802at2759"/>
<dbReference type="EMBL" id="RCMI01000650">
    <property type="protein sequence ID" value="KAG2902087.1"/>
    <property type="molecule type" value="Genomic_DNA"/>
</dbReference>
<evidence type="ECO:0000313" key="4">
    <source>
        <dbReference type="EMBL" id="KAG2946516.1"/>
    </source>
</evidence>
<evidence type="ECO:0000313" key="2">
    <source>
        <dbReference type="EMBL" id="KAG2860898.1"/>
    </source>
</evidence>
<dbReference type="EMBL" id="RCMG01000171">
    <property type="protein sequence ID" value="KAG2860898.1"/>
    <property type="molecule type" value="Genomic_DNA"/>
</dbReference>
<name>A0A329SS22_9STRA</name>
<evidence type="ECO:0000256" key="1">
    <source>
        <dbReference type="SAM" id="MobiDB-lite"/>
    </source>
</evidence>
<feature type="compositionally biased region" description="Basic and acidic residues" evidence="1">
    <location>
        <begin position="149"/>
        <end position="168"/>
    </location>
</feature>
<feature type="region of interest" description="Disordered" evidence="1">
    <location>
        <begin position="293"/>
        <end position="338"/>
    </location>
</feature>
<organism evidence="7 8">
    <name type="scientific">Phytophthora cactorum</name>
    <dbReference type="NCBI Taxonomy" id="29920"/>
    <lineage>
        <taxon>Eukaryota</taxon>
        <taxon>Sar</taxon>
        <taxon>Stramenopiles</taxon>
        <taxon>Oomycota</taxon>
        <taxon>Peronosporomycetes</taxon>
        <taxon>Peronosporales</taxon>
        <taxon>Peronosporaceae</taxon>
        <taxon>Phytophthora</taxon>
    </lineage>
</organism>
<dbReference type="EMBL" id="MJFZ01000069">
    <property type="protein sequence ID" value="RAW39321.1"/>
    <property type="molecule type" value="Genomic_DNA"/>
</dbReference>
<dbReference type="PANTHER" id="PTHR33324:SF2">
    <property type="entry name" value="MYB_SANT-LIKE DNA-BINDING DOMAIN-CONTAINING PROTEIN"/>
    <property type="match status" value="1"/>
</dbReference>
<evidence type="ECO:0000313" key="8">
    <source>
        <dbReference type="Proteomes" id="UP000251314"/>
    </source>
</evidence>
<reference evidence="7 8" key="1">
    <citation type="submission" date="2018-01" db="EMBL/GenBank/DDBJ databases">
        <title>Draft genome of the strawberry crown rot pathogen Phytophthora cactorum.</title>
        <authorList>
            <person name="Armitage A.D."/>
            <person name="Lysoe E."/>
            <person name="Nellist C.F."/>
            <person name="Harrison R.J."/>
            <person name="Brurberg M.B."/>
        </authorList>
    </citation>
    <scope>NUCLEOTIDE SEQUENCE [LARGE SCALE GENOMIC DNA]</scope>
    <source>
        <strain evidence="7 8">10300</strain>
    </source>
</reference>
<evidence type="ECO:0000313" key="6">
    <source>
        <dbReference type="EMBL" id="KAG3223923.1"/>
    </source>
</evidence>
<proteinExistence type="predicted"/>
<feature type="region of interest" description="Disordered" evidence="1">
    <location>
        <begin position="141"/>
        <end position="183"/>
    </location>
</feature>
<feature type="region of interest" description="Disordered" evidence="1">
    <location>
        <begin position="488"/>
        <end position="509"/>
    </location>
</feature>
<dbReference type="Proteomes" id="UP000774804">
    <property type="component" value="Unassembled WGS sequence"/>
</dbReference>
<evidence type="ECO:0000313" key="5">
    <source>
        <dbReference type="EMBL" id="KAG2988649.1"/>
    </source>
</evidence>
<comment type="caution">
    <text evidence="7">The sequence shown here is derived from an EMBL/GenBank/DDBJ whole genome shotgun (WGS) entry which is preliminary data.</text>
</comment>
<feature type="compositionally biased region" description="Acidic residues" evidence="1">
    <location>
        <begin position="309"/>
        <end position="319"/>
    </location>
</feature>
<dbReference type="Proteomes" id="UP000760860">
    <property type="component" value="Unassembled WGS sequence"/>
</dbReference>
<dbReference type="Proteomes" id="UP000251314">
    <property type="component" value="Unassembled WGS sequence"/>
</dbReference>
<feature type="compositionally biased region" description="Acidic residues" evidence="1">
    <location>
        <begin position="489"/>
        <end position="501"/>
    </location>
</feature>
<dbReference type="Proteomes" id="UP000735874">
    <property type="component" value="Unassembled WGS sequence"/>
</dbReference>
<dbReference type="VEuPathDB" id="FungiDB:PC110_g4461"/>
<dbReference type="AlphaFoldDB" id="A0A329SS22"/>
<dbReference type="Proteomes" id="UP000736787">
    <property type="component" value="Unassembled WGS sequence"/>
</dbReference>
<dbReference type="EMBL" id="RCMV01000129">
    <property type="protein sequence ID" value="KAG3223923.1"/>
    <property type="molecule type" value="Genomic_DNA"/>
</dbReference>
<evidence type="ECO:0000313" key="7">
    <source>
        <dbReference type="EMBL" id="RAW39321.1"/>
    </source>
</evidence>
<dbReference type="PANTHER" id="PTHR33324">
    <property type="entry name" value="EXPRESSED PROTEIN"/>
    <property type="match status" value="1"/>
</dbReference>
<dbReference type="EMBL" id="RCML01000148">
    <property type="protein sequence ID" value="KAG2988649.1"/>
    <property type="molecule type" value="Genomic_DNA"/>
</dbReference>
<dbReference type="EMBL" id="RCMK01000156">
    <property type="protein sequence ID" value="KAG2946516.1"/>
    <property type="molecule type" value="Genomic_DNA"/>
</dbReference>
<dbReference type="Proteomes" id="UP000697107">
    <property type="component" value="Unassembled WGS sequence"/>
</dbReference>
<accession>A0A329SS22</accession>
<reference evidence="2" key="2">
    <citation type="submission" date="2018-10" db="EMBL/GenBank/DDBJ databases">
        <title>Effector identification in a new, highly contiguous assembly of the strawberry crown rot pathogen Phytophthora cactorum.</title>
        <authorList>
            <person name="Armitage A.D."/>
            <person name="Nellist C.F."/>
            <person name="Bates H."/>
            <person name="Vickerstaff R.J."/>
            <person name="Harrison R.J."/>
        </authorList>
    </citation>
    <scope>NUCLEOTIDE SEQUENCE</scope>
    <source>
        <strain evidence="2">15-7</strain>
        <strain evidence="3">4032</strain>
        <strain evidence="4">4040</strain>
        <strain evidence="5">P415</strain>
        <strain evidence="6">P421</strain>
    </source>
</reference>